<dbReference type="CDD" id="cd02440">
    <property type="entry name" value="AdoMet_MTases"/>
    <property type="match status" value="1"/>
</dbReference>
<sequence>MKSALIATDSSGEIFNGNFEEAPFYSIYNRDNFLKRISKENLSRIDLKKHILMGTNISEKYKEELLKSDVDSIILDFKNLNSAKVFYLDFLKKVEIFERYSSEYEFWFEENKFVYLSEIEALKMLVPSEGKGLEVGVGSGRFAKPLGILFGVEPSDKMIQIARNKGINVYKGLAEDLPFYDNKFDFVLLAVTICFVNDPERSLLEAKRVLKKGSRLIVAIVDKESELGKLYLNRQSNSVFYKNARFFSSEEIIDLFNKIDIRFLGAVQVLFGVDIKDLSYVQEPEPGYGKGAFVVLAGEKL</sequence>
<dbReference type="InterPro" id="IPR029063">
    <property type="entry name" value="SAM-dependent_MTases_sf"/>
</dbReference>
<evidence type="ECO:0000259" key="1">
    <source>
        <dbReference type="Pfam" id="PF08241"/>
    </source>
</evidence>
<keyword evidence="2" id="KW-0489">Methyltransferase</keyword>
<keyword evidence="2" id="KW-0808">Transferase</keyword>
<dbReference type="RefSeq" id="WP_199919705.1">
    <property type="nucleotide sequence ID" value="NZ_CP020921.1"/>
</dbReference>
<dbReference type="EMBL" id="CP020921">
    <property type="protein sequence ID" value="AWB10343.1"/>
    <property type="molecule type" value="Genomic_DNA"/>
</dbReference>
<dbReference type="Pfam" id="PF08241">
    <property type="entry name" value="Methyltransf_11"/>
    <property type="match status" value="1"/>
</dbReference>
<accession>A0A2R4W0L4</accession>
<reference evidence="2 3" key="1">
    <citation type="submission" date="2017-04" db="EMBL/GenBank/DDBJ databases">
        <title>Genomic insights into metabolism of Thermodesulfobium acidiphilum.</title>
        <authorList>
            <person name="Toshchakov S.V."/>
            <person name="Frolov E.N."/>
            <person name="Kublanov I.V."/>
            <person name="Samarov N.I."/>
            <person name="Novikov A."/>
            <person name="Lebedinsky A.V."/>
            <person name="Bonch-Osmolovskaya E.A."/>
            <person name="Chernyh N.A."/>
        </authorList>
    </citation>
    <scope>NUCLEOTIDE SEQUENCE [LARGE SCALE GENOMIC DNA]</scope>
    <source>
        <strain evidence="2 3">3127-1</strain>
    </source>
</reference>
<dbReference type="Proteomes" id="UP000244792">
    <property type="component" value="Chromosome"/>
</dbReference>
<evidence type="ECO:0000313" key="2">
    <source>
        <dbReference type="EMBL" id="AWB10343.1"/>
    </source>
</evidence>
<dbReference type="GO" id="GO:0008757">
    <property type="term" value="F:S-adenosylmethionine-dependent methyltransferase activity"/>
    <property type="evidence" value="ECO:0007669"/>
    <property type="project" value="InterPro"/>
</dbReference>
<dbReference type="SUPFAM" id="SSF53335">
    <property type="entry name" value="S-adenosyl-L-methionine-dependent methyltransferases"/>
    <property type="match status" value="1"/>
</dbReference>
<dbReference type="Gene3D" id="3.40.50.150">
    <property type="entry name" value="Vaccinia Virus protein VP39"/>
    <property type="match status" value="1"/>
</dbReference>
<dbReference type="PANTHER" id="PTHR42912:SF80">
    <property type="entry name" value="METHYLTRANSFERASE DOMAIN-CONTAINING PROTEIN"/>
    <property type="match status" value="1"/>
</dbReference>
<evidence type="ECO:0000313" key="3">
    <source>
        <dbReference type="Proteomes" id="UP000244792"/>
    </source>
</evidence>
<dbReference type="InterPro" id="IPR050508">
    <property type="entry name" value="Methyltransf_Superfamily"/>
</dbReference>
<dbReference type="PANTHER" id="PTHR42912">
    <property type="entry name" value="METHYLTRANSFERASE"/>
    <property type="match status" value="1"/>
</dbReference>
<protein>
    <submittedName>
        <fullName evidence="2">Methyltransferase domain-containing protein</fullName>
    </submittedName>
</protein>
<keyword evidence="3" id="KW-1185">Reference proteome</keyword>
<proteinExistence type="predicted"/>
<name>A0A2R4W0L4_THEAF</name>
<dbReference type="AlphaFoldDB" id="A0A2R4W0L4"/>
<feature type="domain" description="Methyltransferase type 11" evidence="1">
    <location>
        <begin position="133"/>
        <end position="218"/>
    </location>
</feature>
<organism evidence="2 3">
    <name type="scientific">Thermodesulfobium acidiphilum</name>
    <dbReference type="NCBI Taxonomy" id="1794699"/>
    <lineage>
        <taxon>Bacteria</taxon>
        <taxon>Pseudomonadati</taxon>
        <taxon>Thermodesulfobiota</taxon>
        <taxon>Thermodesulfobiia</taxon>
        <taxon>Thermodesulfobiales</taxon>
        <taxon>Thermodesulfobiaceae</taxon>
        <taxon>Thermodesulfobium</taxon>
    </lineage>
</organism>
<dbReference type="KEGG" id="taci:TDSAC_0990"/>
<dbReference type="GO" id="GO:0032259">
    <property type="term" value="P:methylation"/>
    <property type="evidence" value="ECO:0007669"/>
    <property type="project" value="UniProtKB-KW"/>
</dbReference>
<dbReference type="InterPro" id="IPR013216">
    <property type="entry name" value="Methyltransf_11"/>
</dbReference>
<gene>
    <name evidence="2" type="ORF">TDSAC_0990</name>
</gene>